<evidence type="ECO:0000256" key="8">
    <source>
        <dbReference type="HAMAP-Rule" id="MF_01353"/>
    </source>
</evidence>
<evidence type="ECO:0000256" key="5">
    <source>
        <dbReference type="ARBA" id="ARBA00022967"/>
    </source>
</evidence>
<proteinExistence type="inferred from homology"/>
<comment type="catalytic activity">
    <reaction evidence="8">
        <text>a plastoquinone + NADPH + (n+1) H(+)(in) = a plastoquinol + NADP(+) + n H(+)(out)</text>
        <dbReference type="Rhea" id="RHEA:42612"/>
        <dbReference type="Rhea" id="RHEA-COMP:9561"/>
        <dbReference type="Rhea" id="RHEA-COMP:9562"/>
        <dbReference type="ChEBI" id="CHEBI:15378"/>
        <dbReference type="ChEBI" id="CHEBI:17757"/>
        <dbReference type="ChEBI" id="CHEBI:57783"/>
        <dbReference type="ChEBI" id="CHEBI:58349"/>
        <dbReference type="ChEBI" id="CHEBI:62192"/>
    </reaction>
</comment>
<evidence type="ECO:0000256" key="6">
    <source>
        <dbReference type="ARBA" id="ARBA00023027"/>
    </source>
</evidence>
<dbReference type="InterPro" id="IPR020874">
    <property type="entry name" value="NAD(P)H-quinone_OxRdtase_su_N"/>
</dbReference>
<protein>
    <recommendedName>
        <fullName evidence="8">NAD(P)H-quinone oxidoreductase subunit N</fullName>
        <ecNumber evidence="8">7.1.1.-</ecNumber>
    </recommendedName>
    <alternativeName>
        <fullName evidence="8">NAD(P)H dehydrogenase I subunit N</fullName>
        <shortName evidence="8">NDH-1 subunit N</shortName>
        <shortName evidence="8">NDH-N</shortName>
    </alternativeName>
</protein>
<evidence type="ECO:0000256" key="4">
    <source>
        <dbReference type="ARBA" id="ARBA00022957"/>
    </source>
</evidence>
<dbReference type="EC" id="7.1.1.-" evidence="8"/>
<comment type="subunit">
    <text evidence="8">NDH-1 can be composed of about 15 different subunits; different subcomplexes with different compositions have been identified which probably have different functions.</text>
</comment>
<dbReference type="GO" id="GO:0048038">
    <property type="term" value="F:quinone binding"/>
    <property type="evidence" value="ECO:0007669"/>
    <property type="project" value="UniProtKB-KW"/>
</dbReference>
<keyword evidence="3 8" id="KW-0521">NADP</keyword>
<reference evidence="9" key="1">
    <citation type="submission" date="2020-10" db="EMBL/GenBank/DDBJ databases">
        <authorList>
            <person name="Castelo-Branco R."/>
            <person name="Eusebio N."/>
            <person name="Adriana R."/>
            <person name="Vieira A."/>
            <person name="Brugerolle De Fraissinette N."/>
            <person name="Rezende De Castro R."/>
            <person name="Schneider M.P."/>
            <person name="Vasconcelos V."/>
            <person name="Leao P.N."/>
        </authorList>
    </citation>
    <scope>NUCLEOTIDE SEQUENCE</scope>
    <source>
        <strain evidence="9">LEGE 11467</strain>
    </source>
</reference>
<dbReference type="PANTHER" id="PTHR35515:SF1">
    <property type="entry name" value="NAD(P)H-QUINONE OXIDOREDUCTASE SUBUNIT N, CHLOROPLASTIC"/>
    <property type="match status" value="1"/>
</dbReference>
<keyword evidence="10" id="KW-1185">Reference proteome</keyword>
<keyword evidence="2 8" id="KW-0874">Quinone</keyword>
<evidence type="ECO:0000256" key="3">
    <source>
        <dbReference type="ARBA" id="ARBA00022857"/>
    </source>
</evidence>
<dbReference type="Pfam" id="PF11909">
    <property type="entry name" value="NdhN"/>
    <property type="match status" value="1"/>
</dbReference>
<dbReference type="EMBL" id="JADEXN010000220">
    <property type="protein sequence ID" value="MBE9041610.1"/>
    <property type="molecule type" value="Genomic_DNA"/>
</dbReference>
<dbReference type="Proteomes" id="UP000621799">
    <property type="component" value="Unassembled WGS sequence"/>
</dbReference>
<keyword evidence="1 8" id="KW-0813">Transport</keyword>
<dbReference type="HAMAP" id="MF_01353">
    <property type="entry name" value="NDH1_NDH1N"/>
    <property type="match status" value="1"/>
</dbReference>
<gene>
    <name evidence="8" type="primary">ndhN</name>
    <name evidence="9" type="ORF">IQ235_12550</name>
</gene>
<dbReference type="GO" id="GO:0016655">
    <property type="term" value="F:oxidoreductase activity, acting on NAD(P)H, quinone or similar compound as acceptor"/>
    <property type="evidence" value="ECO:0007669"/>
    <property type="project" value="UniProtKB-UniRule"/>
</dbReference>
<comment type="subcellular location">
    <subcellularLocation>
        <location evidence="8">Cellular thylakoid membrane</location>
        <topology evidence="8">Peripheral membrane protein</topology>
        <orientation evidence="8">Cytoplasmic side</orientation>
    </subcellularLocation>
</comment>
<keyword evidence="5 8" id="KW-1278">Translocase</keyword>
<keyword evidence="4 8" id="KW-0618">Plastoquinone</keyword>
<sequence length="156" mass="17009">MPLVFGKKFIKDMDKSGALGLHVPAEGGFEGRYQRRLRAAGYTSITLSARGLGDLAAYLRGIHGVRPPHLGKKDYGDGAVGPVYYLPPIISSQLDRLPAKSKGLLVWIIDGKVLSSQEIEYLTVLPSLEPRVKVAVELGSDRVFRWTPLKDALVPA</sequence>
<evidence type="ECO:0000256" key="7">
    <source>
        <dbReference type="ARBA" id="ARBA00023136"/>
    </source>
</evidence>
<evidence type="ECO:0000313" key="10">
    <source>
        <dbReference type="Proteomes" id="UP000621799"/>
    </source>
</evidence>
<comment type="caution">
    <text evidence="9">The sequence shown here is derived from an EMBL/GenBank/DDBJ whole genome shotgun (WGS) entry which is preliminary data.</text>
</comment>
<organism evidence="9 10">
    <name type="scientific">Zarconia navalis LEGE 11467</name>
    <dbReference type="NCBI Taxonomy" id="1828826"/>
    <lineage>
        <taxon>Bacteria</taxon>
        <taxon>Bacillati</taxon>
        <taxon>Cyanobacteriota</taxon>
        <taxon>Cyanophyceae</taxon>
        <taxon>Oscillatoriophycideae</taxon>
        <taxon>Oscillatoriales</taxon>
        <taxon>Oscillatoriales incertae sedis</taxon>
        <taxon>Zarconia</taxon>
        <taxon>Zarconia navalis</taxon>
    </lineage>
</organism>
<comment type="similarity">
    <text evidence="8">Belongs to the complex I NdhN subunit family.</text>
</comment>
<keyword evidence="7 8" id="KW-0472">Membrane</keyword>
<keyword evidence="8" id="KW-0793">Thylakoid</keyword>
<comment type="function">
    <text evidence="8">NDH-1 shuttles electrons from an unknown electron donor, via FMN and iron-sulfur (Fe-S) centers, to quinones in the respiratory and/or the photosynthetic chain. The immediate electron acceptor for the enzyme in this species is believed to be plastoquinone. Couples the redox reaction to proton translocation, and thus conserves the redox energy in a proton gradient. Cyanobacterial NDH-1 also plays a role in inorganic carbon-concentration.</text>
</comment>
<name>A0A928W1N4_9CYAN</name>
<dbReference type="AlphaFoldDB" id="A0A928W1N4"/>
<keyword evidence="6 8" id="KW-0520">NAD</keyword>
<evidence type="ECO:0000313" key="9">
    <source>
        <dbReference type="EMBL" id="MBE9041610.1"/>
    </source>
</evidence>
<dbReference type="PANTHER" id="PTHR35515">
    <property type="entry name" value="NAD(P)H-QUINONE OXIDOREDUCTASE SUBUNIT N, CHLOROPLASTIC"/>
    <property type="match status" value="1"/>
</dbReference>
<evidence type="ECO:0000256" key="1">
    <source>
        <dbReference type="ARBA" id="ARBA00022448"/>
    </source>
</evidence>
<accession>A0A928W1N4</accession>
<dbReference type="GO" id="GO:0031676">
    <property type="term" value="C:plasma membrane-derived thylakoid membrane"/>
    <property type="evidence" value="ECO:0007669"/>
    <property type="project" value="UniProtKB-SubCell"/>
</dbReference>
<evidence type="ECO:0000256" key="2">
    <source>
        <dbReference type="ARBA" id="ARBA00022719"/>
    </source>
</evidence>
<comment type="catalytic activity">
    <reaction evidence="8">
        <text>a plastoquinone + NADH + (n+1) H(+)(in) = a plastoquinol + NAD(+) + n H(+)(out)</text>
        <dbReference type="Rhea" id="RHEA:42608"/>
        <dbReference type="Rhea" id="RHEA-COMP:9561"/>
        <dbReference type="Rhea" id="RHEA-COMP:9562"/>
        <dbReference type="ChEBI" id="CHEBI:15378"/>
        <dbReference type="ChEBI" id="CHEBI:17757"/>
        <dbReference type="ChEBI" id="CHEBI:57540"/>
        <dbReference type="ChEBI" id="CHEBI:57945"/>
        <dbReference type="ChEBI" id="CHEBI:62192"/>
    </reaction>
</comment>